<dbReference type="AlphaFoldDB" id="A0A8B2NMA6"/>
<feature type="domain" description="HTH cro/C1-type" evidence="2">
    <location>
        <begin position="26"/>
        <end position="80"/>
    </location>
</feature>
<dbReference type="SMART" id="SM00530">
    <property type="entry name" value="HTH_XRE"/>
    <property type="match status" value="1"/>
</dbReference>
<dbReference type="Proteomes" id="UP000249590">
    <property type="component" value="Unassembled WGS sequence"/>
</dbReference>
<dbReference type="Pfam" id="PF01381">
    <property type="entry name" value="HTH_3"/>
    <property type="match status" value="1"/>
</dbReference>
<comment type="caution">
    <text evidence="3">The sequence shown here is derived from an EMBL/GenBank/DDBJ whole genome shotgun (WGS) entry which is preliminary data.</text>
</comment>
<dbReference type="GO" id="GO:0003677">
    <property type="term" value="F:DNA binding"/>
    <property type="evidence" value="ECO:0007669"/>
    <property type="project" value="InterPro"/>
</dbReference>
<gene>
    <name evidence="3" type="ORF">DLJ53_28125</name>
</gene>
<dbReference type="InterPro" id="IPR001387">
    <property type="entry name" value="Cro/C1-type_HTH"/>
</dbReference>
<dbReference type="EMBL" id="QHHQ01000008">
    <property type="protein sequence ID" value="RAH97716.1"/>
    <property type="molecule type" value="Genomic_DNA"/>
</dbReference>
<dbReference type="InterPro" id="IPR010982">
    <property type="entry name" value="Lambda_DNA-bd_dom_sf"/>
</dbReference>
<evidence type="ECO:0000313" key="4">
    <source>
        <dbReference type="Proteomes" id="UP000249590"/>
    </source>
</evidence>
<dbReference type="CDD" id="cd00093">
    <property type="entry name" value="HTH_XRE"/>
    <property type="match status" value="1"/>
</dbReference>
<feature type="region of interest" description="Disordered" evidence="1">
    <location>
        <begin position="1"/>
        <end position="21"/>
    </location>
</feature>
<reference evidence="3 4" key="1">
    <citation type="submission" date="2018-05" db="EMBL/GenBank/DDBJ databases">
        <title>Acuticoccus sediminis sp. nov., isolated from deep-sea sediment of Indian Ocean.</title>
        <authorList>
            <person name="Liu X."/>
            <person name="Lai Q."/>
            <person name="Du Y."/>
            <person name="Sun F."/>
            <person name="Zhang X."/>
            <person name="Wang S."/>
            <person name="Shao Z."/>
        </authorList>
    </citation>
    <scope>NUCLEOTIDE SEQUENCE [LARGE SCALE GENOMIC DNA]</scope>
    <source>
        <strain evidence="3 4">PTG4-2</strain>
    </source>
</reference>
<dbReference type="Gene3D" id="1.10.260.40">
    <property type="entry name" value="lambda repressor-like DNA-binding domains"/>
    <property type="match status" value="1"/>
</dbReference>
<evidence type="ECO:0000259" key="2">
    <source>
        <dbReference type="PROSITE" id="PS50943"/>
    </source>
</evidence>
<keyword evidence="4" id="KW-1185">Reference proteome</keyword>
<sequence>MSEPRSEPVPNQRSANSVDGHVGSRVRLRRLELGLSQEKLAEQLGITFQQVQKYERGTNRIGASRLHQIAIVLQAPITYFFEGATDAGISRVNDATPLSQALSDPATVRLVRAFATISDPQLKQKAVGIIEAIAETPALKNGTDG</sequence>
<accession>A0A8B2NMA6</accession>
<dbReference type="PROSITE" id="PS50943">
    <property type="entry name" value="HTH_CROC1"/>
    <property type="match status" value="1"/>
</dbReference>
<organism evidence="3 4">
    <name type="scientific">Acuticoccus sediminis</name>
    <dbReference type="NCBI Taxonomy" id="2184697"/>
    <lineage>
        <taxon>Bacteria</taxon>
        <taxon>Pseudomonadati</taxon>
        <taxon>Pseudomonadota</taxon>
        <taxon>Alphaproteobacteria</taxon>
        <taxon>Hyphomicrobiales</taxon>
        <taxon>Amorphaceae</taxon>
        <taxon>Acuticoccus</taxon>
    </lineage>
</organism>
<evidence type="ECO:0000256" key="1">
    <source>
        <dbReference type="SAM" id="MobiDB-lite"/>
    </source>
</evidence>
<evidence type="ECO:0000313" key="3">
    <source>
        <dbReference type="EMBL" id="RAH97716.1"/>
    </source>
</evidence>
<dbReference type="OrthoDB" id="9797172at2"/>
<dbReference type="RefSeq" id="WP_111351563.1">
    <property type="nucleotide sequence ID" value="NZ_QHHQ01000008.1"/>
</dbReference>
<protein>
    <submittedName>
        <fullName evidence="3">Transcriptional regulator</fullName>
    </submittedName>
</protein>
<proteinExistence type="predicted"/>
<dbReference type="SUPFAM" id="SSF47413">
    <property type="entry name" value="lambda repressor-like DNA-binding domains"/>
    <property type="match status" value="1"/>
</dbReference>
<name>A0A8B2NMA6_9HYPH</name>